<feature type="compositionally biased region" description="Polar residues" evidence="1">
    <location>
        <begin position="194"/>
        <end position="210"/>
    </location>
</feature>
<gene>
    <name evidence="2" type="ORF">SMAX5B_008399</name>
</gene>
<reference evidence="2 3" key="1">
    <citation type="submission" date="2017-12" db="EMBL/GenBank/DDBJ databases">
        <title>Integrating genomic resources of turbot (Scophthalmus maximus) in depth evaluation of genetic and physical mapping variation across individuals.</title>
        <authorList>
            <person name="Martinez P."/>
        </authorList>
    </citation>
    <scope>NUCLEOTIDE SEQUENCE [LARGE SCALE GENOMIC DNA]</scope>
</reference>
<dbReference type="AlphaFoldDB" id="A0A2U9B3H3"/>
<organism evidence="2 3">
    <name type="scientific">Scophthalmus maximus</name>
    <name type="common">Turbot</name>
    <name type="synonym">Psetta maxima</name>
    <dbReference type="NCBI Taxonomy" id="52904"/>
    <lineage>
        <taxon>Eukaryota</taxon>
        <taxon>Metazoa</taxon>
        <taxon>Chordata</taxon>
        <taxon>Craniata</taxon>
        <taxon>Vertebrata</taxon>
        <taxon>Euteleostomi</taxon>
        <taxon>Actinopterygii</taxon>
        <taxon>Neopterygii</taxon>
        <taxon>Teleostei</taxon>
        <taxon>Neoteleostei</taxon>
        <taxon>Acanthomorphata</taxon>
        <taxon>Carangaria</taxon>
        <taxon>Pleuronectiformes</taxon>
        <taxon>Pleuronectoidei</taxon>
        <taxon>Scophthalmidae</taxon>
        <taxon>Scophthalmus</taxon>
    </lineage>
</organism>
<feature type="compositionally biased region" description="Basic and acidic residues" evidence="1">
    <location>
        <begin position="316"/>
        <end position="330"/>
    </location>
</feature>
<name>A0A2U9B3H3_SCOMX</name>
<sequence length="330" mass="36663">MLPITGPGRNFWVASAHLQSGCATLRSAEGPSCWTADSTVGGNTQSSLDSCVDEACSSNPAPGVAHLVQRSHGDTVYRQCAEQPNNGAHACSPFRAYRRDAELPQRKVSEWDPSVTTDDKVCRRPGSRLQNAIAASREAVGKNKRKKRRITGGPQPCHLVAKRALRVILGGLHSLPPLRRRYRGRQKPRVDASFTPSKSEARTAQSVTQSVRHDDSRAPLPVTSRTPNKKSPRAYEVADPRAAEPLNSPERRHRERDEPDNKALRLLHATMVVRSLGNRWALRGERRGRGFAEKETARGRIEQVGGEKANRRHRGRVEEERQEPERERGG</sequence>
<evidence type="ECO:0000256" key="1">
    <source>
        <dbReference type="SAM" id="MobiDB-lite"/>
    </source>
</evidence>
<feature type="compositionally biased region" description="Basic and acidic residues" evidence="1">
    <location>
        <begin position="249"/>
        <end position="263"/>
    </location>
</feature>
<feature type="region of interest" description="Disordered" evidence="1">
    <location>
        <begin position="287"/>
        <end position="330"/>
    </location>
</feature>
<accession>A0A2U9B3H3</accession>
<dbReference type="Proteomes" id="UP000246464">
    <property type="component" value="Chromosome 3"/>
</dbReference>
<dbReference type="EMBL" id="CP026245">
    <property type="protein sequence ID" value="AWO98470.1"/>
    <property type="molecule type" value="Genomic_DNA"/>
</dbReference>
<feature type="region of interest" description="Disordered" evidence="1">
    <location>
        <begin position="137"/>
        <end position="157"/>
    </location>
</feature>
<evidence type="ECO:0000313" key="3">
    <source>
        <dbReference type="Proteomes" id="UP000246464"/>
    </source>
</evidence>
<feature type="region of interest" description="Disordered" evidence="1">
    <location>
        <begin position="179"/>
        <end position="263"/>
    </location>
</feature>
<proteinExistence type="predicted"/>
<protein>
    <submittedName>
        <fullName evidence="2">Uncharacterized protein</fullName>
    </submittedName>
</protein>
<evidence type="ECO:0000313" key="2">
    <source>
        <dbReference type="EMBL" id="AWO98470.1"/>
    </source>
</evidence>
<feature type="compositionally biased region" description="Basic and acidic residues" evidence="1">
    <location>
        <begin position="287"/>
        <end position="301"/>
    </location>
</feature>
<keyword evidence="3" id="KW-1185">Reference proteome</keyword>